<sequence>MGNVASDLPQETPAKKGLQLPADNHTSCHDSPEFLVKLAKILVVKSLAEDNLDGITENVFLKYVCKDNQPLGKRLFHYLMTRWQESSEVESENDDLQGLMSKAAFLSSANCLLGLLSDSRQLEFYIKVFADDKEKIERKDVYELVFAAYQISTVAHHTCCLPDDILMAVVNSAMHGKESVSTKYLHSWVSQHCPRLVMWLHRCITHMLTVGHRTIPDNTDEGEDVRDTPVLDCPSKTSCVTLHPALIWLLTGTLPTIYTKQQKNQDLSSSNNLLLDPHVFINKMISAGSPTHWILLYNSENDGLSINRFQYHVFGYRSPTMMFITAEGGNLFCLACDIDWRDSKHFWGGENCLCMQLTPEYKIIESGAKIMYFNISSRGFPTGIQVGKDSTNRALTLDLNLTLVTYRMIPYKLQSIEVWGCGTCEAKEAQTELKKREIRDVENRRKVKLNSSDWLDNPDRYLIELAGTRLSYAQYDTPAPGNSSKNS</sequence>
<evidence type="ECO:0000256" key="1">
    <source>
        <dbReference type="SAM" id="MobiDB-lite"/>
    </source>
</evidence>
<gene>
    <name evidence="3" type="ORF">OTU49_008676</name>
</gene>
<proteinExistence type="predicted"/>
<evidence type="ECO:0000313" key="4">
    <source>
        <dbReference type="Proteomes" id="UP001445076"/>
    </source>
</evidence>
<reference evidence="3 4" key="1">
    <citation type="journal article" date="2024" name="BMC Genomics">
        <title>Genome assembly of redclaw crayfish (Cherax quadricarinatus) provides insights into its immune adaptation and hypoxia tolerance.</title>
        <authorList>
            <person name="Liu Z."/>
            <person name="Zheng J."/>
            <person name="Li H."/>
            <person name="Fang K."/>
            <person name="Wang S."/>
            <person name="He J."/>
            <person name="Zhou D."/>
            <person name="Weng S."/>
            <person name="Chi M."/>
            <person name="Gu Z."/>
            <person name="He J."/>
            <person name="Li F."/>
            <person name="Wang M."/>
        </authorList>
    </citation>
    <scope>NUCLEOTIDE SEQUENCE [LARGE SCALE GENOMIC DNA]</scope>
    <source>
        <strain evidence="3">ZL_2023a</strain>
    </source>
</reference>
<dbReference type="SMART" id="SM00584">
    <property type="entry name" value="TLDc"/>
    <property type="match status" value="1"/>
</dbReference>
<feature type="domain" description="TLDc" evidence="2">
    <location>
        <begin position="267"/>
        <end position="422"/>
    </location>
</feature>
<protein>
    <recommendedName>
        <fullName evidence="2">TLDc domain-containing protein</fullName>
    </recommendedName>
</protein>
<dbReference type="Proteomes" id="UP001445076">
    <property type="component" value="Unassembled WGS sequence"/>
</dbReference>
<evidence type="ECO:0000313" key="3">
    <source>
        <dbReference type="EMBL" id="KAK8729208.1"/>
    </source>
</evidence>
<dbReference type="PROSITE" id="PS51886">
    <property type="entry name" value="TLDC"/>
    <property type="match status" value="1"/>
</dbReference>
<evidence type="ECO:0000259" key="2">
    <source>
        <dbReference type="PROSITE" id="PS51886"/>
    </source>
</evidence>
<comment type="caution">
    <text evidence="3">The sequence shown here is derived from an EMBL/GenBank/DDBJ whole genome shotgun (WGS) entry which is preliminary data.</text>
</comment>
<dbReference type="Pfam" id="PF07534">
    <property type="entry name" value="TLD"/>
    <property type="match status" value="1"/>
</dbReference>
<dbReference type="AlphaFoldDB" id="A0AAW0WBQ7"/>
<dbReference type="EMBL" id="JARKIK010000068">
    <property type="protein sequence ID" value="KAK8729208.1"/>
    <property type="molecule type" value="Genomic_DNA"/>
</dbReference>
<feature type="region of interest" description="Disordered" evidence="1">
    <location>
        <begin position="1"/>
        <end position="23"/>
    </location>
</feature>
<accession>A0AAW0WBQ7</accession>
<organism evidence="3 4">
    <name type="scientific">Cherax quadricarinatus</name>
    <name type="common">Australian red claw crayfish</name>
    <dbReference type="NCBI Taxonomy" id="27406"/>
    <lineage>
        <taxon>Eukaryota</taxon>
        <taxon>Metazoa</taxon>
        <taxon>Ecdysozoa</taxon>
        <taxon>Arthropoda</taxon>
        <taxon>Crustacea</taxon>
        <taxon>Multicrustacea</taxon>
        <taxon>Malacostraca</taxon>
        <taxon>Eumalacostraca</taxon>
        <taxon>Eucarida</taxon>
        <taxon>Decapoda</taxon>
        <taxon>Pleocyemata</taxon>
        <taxon>Astacidea</taxon>
        <taxon>Parastacoidea</taxon>
        <taxon>Parastacidae</taxon>
        <taxon>Cherax</taxon>
    </lineage>
</organism>
<dbReference type="InterPro" id="IPR006571">
    <property type="entry name" value="TLDc_dom"/>
</dbReference>
<name>A0AAW0WBQ7_CHEQU</name>
<keyword evidence="4" id="KW-1185">Reference proteome</keyword>